<comment type="caution">
    <text evidence="2">The sequence shown here is derived from an EMBL/GenBank/DDBJ whole genome shotgun (WGS) entry which is preliminary data.</text>
</comment>
<feature type="region of interest" description="Disordered" evidence="1">
    <location>
        <begin position="1"/>
        <end position="60"/>
    </location>
</feature>
<name>A0A8S0VDN3_OLEEU</name>
<dbReference type="Gramene" id="OE9A091946T1">
    <property type="protein sequence ID" value="OE9A091946C1"/>
    <property type="gene ID" value="OE9A091946"/>
</dbReference>
<dbReference type="AlphaFoldDB" id="A0A8S0VDN3"/>
<gene>
    <name evidence="2" type="ORF">OLEA9_A091946</name>
</gene>
<feature type="compositionally biased region" description="Polar residues" evidence="1">
    <location>
        <begin position="34"/>
        <end position="45"/>
    </location>
</feature>
<accession>A0A8S0VDN3</accession>
<evidence type="ECO:0000313" key="3">
    <source>
        <dbReference type="Proteomes" id="UP000594638"/>
    </source>
</evidence>
<proteinExistence type="predicted"/>
<reference evidence="2 3" key="1">
    <citation type="submission" date="2019-12" db="EMBL/GenBank/DDBJ databases">
        <authorList>
            <person name="Alioto T."/>
            <person name="Alioto T."/>
            <person name="Gomez Garrido J."/>
        </authorList>
    </citation>
    <scope>NUCLEOTIDE SEQUENCE [LARGE SCALE GENOMIC DNA]</scope>
</reference>
<keyword evidence="3" id="KW-1185">Reference proteome</keyword>
<dbReference type="EMBL" id="CACTIH010009346">
    <property type="protein sequence ID" value="CAA3030044.1"/>
    <property type="molecule type" value="Genomic_DNA"/>
</dbReference>
<feature type="compositionally biased region" description="Basic and acidic residues" evidence="1">
    <location>
        <begin position="1"/>
        <end position="20"/>
    </location>
</feature>
<organism evidence="2 3">
    <name type="scientific">Olea europaea subsp. europaea</name>
    <dbReference type="NCBI Taxonomy" id="158383"/>
    <lineage>
        <taxon>Eukaryota</taxon>
        <taxon>Viridiplantae</taxon>
        <taxon>Streptophyta</taxon>
        <taxon>Embryophyta</taxon>
        <taxon>Tracheophyta</taxon>
        <taxon>Spermatophyta</taxon>
        <taxon>Magnoliopsida</taxon>
        <taxon>eudicotyledons</taxon>
        <taxon>Gunneridae</taxon>
        <taxon>Pentapetalae</taxon>
        <taxon>asterids</taxon>
        <taxon>lamiids</taxon>
        <taxon>Lamiales</taxon>
        <taxon>Oleaceae</taxon>
        <taxon>Oleeae</taxon>
        <taxon>Olea</taxon>
    </lineage>
</organism>
<sequence>MKAMHDHSSASHSRLFEPSRNDAFLPSTPLAGNESDNATGSSNSSFEEEGMKHLPSNNELAELVKKKSIRQLTEEGELRS</sequence>
<protein>
    <submittedName>
        <fullName evidence="2">Uncharacterized protein</fullName>
    </submittedName>
</protein>
<evidence type="ECO:0000256" key="1">
    <source>
        <dbReference type="SAM" id="MobiDB-lite"/>
    </source>
</evidence>
<evidence type="ECO:0000313" key="2">
    <source>
        <dbReference type="EMBL" id="CAA3030044.1"/>
    </source>
</evidence>
<dbReference type="Proteomes" id="UP000594638">
    <property type="component" value="Unassembled WGS sequence"/>
</dbReference>